<gene>
    <name evidence="5" type="ORF">OSTQU699_LOCUS6053</name>
</gene>
<dbReference type="PANTHER" id="PTHR19411">
    <property type="entry name" value="PROTEIN BUD31-RELATED"/>
    <property type="match status" value="1"/>
</dbReference>
<dbReference type="PANTHER" id="PTHR19411:SF0">
    <property type="entry name" value="PROTEIN BUD31 HOMOLOG"/>
    <property type="match status" value="1"/>
</dbReference>
<organism evidence="5 6">
    <name type="scientific">Ostreobium quekettii</name>
    <dbReference type="NCBI Taxonomy" id="121088"/>
    <lineage>
        <taxon>Eukaryota</taxon>
        <taxon>Viridiplantae</taxon>
        <taxon>Chlorophyta</taxon>
        <taxon>core chlorophytes</taxon>
        <taxon>Ulvophyceae</taxon>
        <taxon>TCBD clade</taxon>
        <taxon>Bryopsidales</taxon>
        <taxon>Ostreobineae</taxon>
        <taxon>Ostreobiaceae</taxon>
        <taxon>Ostreobium</taxon>
    </lineage>
</organism>
<dbReference type="PRINTS" id="PR00322">
    <property type="entry name" value="G10"/>
</dbReference>
<dbReference type="EMBL" id="CAJHUC010001320">
    <property type="protein sequence ID" value="CAD7700694.1"/>
    <property type="molecule type" value="Genomic_DNA"/>
</dbReference>
<feature type="compositionally biased region" description="Basic and acidic residues" evidence="4">
    <location>
        <begin position="199"/>
        <end position="220"/>
    </location>
</feature>
<sequence>MSFRRRLKNKKPPEGWELIEDVIEDFEQQMTEAVNEEHEGKRKAELTYKIHRIHWEKNRFIYDLMYQRKVMSRELFDYLCREKIADGPLIAKWRKPGYEILCSMLAIQKGNHNFGTTSHCRVPLHLRAPQQRITPDVQTGCISCASGDGRFGGPIWWNTPLEEEGGEAEDNRATWAQPGSKRRGPTGEGGELPAKQPRHREGDGAGRRREGGEGREAGRDGEDEEIPAEVRERLAALKGSMAKTVD</sequence>
<protein>
    <recommendedName>
        <fullName evidence="7">G10 protein</fullName>
    </recommendedName>
</protein>
<keyword evidence="3" id="KW-0539">Nucleus</keyword>
<evidence type="ECO:0000313" key="5">
    <source>
        <dbReference type="EMBL" id="CAD7700694.1"/>
    </source>
</evidence>
<accession>A0A8S1J0K5</accession>
<comment type="subcellular location">
    <subcellularLocation>
        <location evidence="1">Nucleus</location>
    </subcellularLocation>
</comment>
<comment type="similarity">
    <text evidence="2">Belongs to the BUD31 (G10) family.</text>
</comment>
<name>A0A8S1J0K5_9CHLO</name>
<evidence type="ECO:0000256" key="2">
    <source>
        <dbReference type="ARBA" id="ARBA00005287"/>
    </source>
</evidence>
<evidence type="ECO:0008006" key="7">
    <source>
        <dbReference type="Google" id="ProtNLM"/>
    </source>
</evidence>
<comment type="caution">
    <text evidence="5">The sequence shown here is derived from an EMBL/GenBank/DDBJ whole genome shotgun (WGS) entry which is preliminary data.</text>
</comment>
<evidence type="ECO:0000313" key="6">
    <source>
        <dbReference type="Proteomes" id="UP000708148"/>
    </source>
</evidence>
<dbReference type="Proteomes" id="UP000708148">
    <property type="component" value="Unassembled WGS sequence"/>
</dbReference>
<dbReference type="GO" id="GO:0000398">
    <property type="term" value="P:mRNA splicing, via spliceosome"/>
    <property type="evidence" value="ECO:0007669"/>
    <property type="project" value="TreeGrafter"/>
</dbReference>
<dbReference type="InterPro" id="IPR001748">
    <property type="entry name" value="BUD31"/>
</dbReference>
<evidence type="ECO:0000256" key="3">
    <source>
        <dbReference type="ARBA" id="ARBA00023242"/>
    </source>
</evidence>
<dbReference type="OrthoDB" id="277109at2759"/>
<keyword evidence="6" id="KW-1185">Reference proteome</keyword>
<proteinExistence type="inferred from homology"/>
<dbReference type="GO" id="GO:0005681">
    <property type="term" value="C:spliceosomal complex"/>
    <property type="evidence" value="ECO:0007669"/>
    <property type="project" value="TreeGrafter"/>
</dbReference>
<evidence type="ECO:0000256" key="4">
    <source>
        <dbReference type="SAM" id="MobiDB-lite"/>
    </source>
</evidence>
<dbReference type="Pfam" id="PF01125">
    <property type="entry name" value="BUD31"/>
    <property type="match status" value="1"/>
</dbReference>
<evidence type="ECO:0000256" key="1">
    <source>
        <dbReference type="ARBA" id="ARBA00004123"/>
    </source>
</evidence>
<feature type="region of interest" description="Disordered" evidence="4">
    <location>
        <begin position="155"/>
        <end position="246"/>
    </location>
</feature>
<dbReference type="AlphaFoldDB" id="A0A8S1J0K5"/>
<reference evidence="5" key="1">
    <citation type="submission" date="2020-12" db="EMBL/GenBank/DDBJ databases">
        <authorList>
            <person name="Iha C."/>
        </authorList>
    </citation>
    <scope>NUCLEOTIDE SEQUENCE</scope>
</reference>